<dbReference type="RefSeq" id="WP_377603639.1">
    <property type="nucleotide sequence ID" value="NZ_JBHUME010000008.1"/>
</dbReference>
<reference evidence="2" key="1">
    <citation type="journal article" date="2019" name="Int. J. Syst. Evol. Microbiol.">
        <title>The Global Catalogue of Microorganisms (GCM) 10K type strain sequencing project: providing services to taxonomists for standard genome sequencing and annotation.</title>
        <authorList>
            <consortium name="The Broad Institute Genomics Platform"/>
            <consortium name="The Broad Institute Genome Sequencing Center for Infectious Disease"/>
            <person name="Wu L."/>
            <person name="Ma J."/>
        </authorList>
    </citation>
    <scope>NUCLEOTIDE SEQUENCE [LARGE SCALE GENOMIC DNA]</scope>
    <source>
        <strain evidence="2">KCTC 3950</strain>
    </source>
</reference>
<gene>
    <name evidence="1" type="ORF">ACFSUF_14365</name>
</gene>
<organism evidence="1 2">
    <name type="scientific">Paenibacillus gansuensis</name>
    <dbReference type="NCBI Taxonomy" id="306542"/>
    <lineage>
        <taxon>Bacteria</taxon>
        <taxon>Bacillati</taxon>
        <taxon>Bacillota</taxon>
        <taxon>Bacilli</taxon>
        <taxon>Bacillales</taxon>
        <taxon>Paenibacillaceae</taxon>
        <taxon>Paenibacillus</taxon>
    </lineage>
</organism>
<sequence length="93" mass="10548">MTRIYGCHFSRAANPSKSFTSPRTVQRLFTYSPNRPLRGQARTFHAITSNAGYWGQGLPFSYPVEVLQHLQLTGPSELYNLAVTINYKVFKPP</sequence>
<protein>
    <submittedName>
        <fullName evidence="1">Uncharacterized protein</fullName>
    </submittedName>
</protein>
<evidence type="ECO:0000313" key="2">
    <source>
        <dbReference type="Proteomes" id="UP001597541"/>
    </source>
</evidence>
<keyword evidence="2" id="KW-1185">Reference proteome</keyword>
<evidence type="ECO:0000313" key="1">
    <source>
        <dbReference type="EMBL" id="MFD2613612.1"/>
    </source>
</evidence>
<comment type="caution">
    <text evidence="1">The sequence shown here is derived from an EMBL/GenBank/DDBJ whole genome shotgun (WGS) entry which is preliminary data.</text>
</comment>
<dbReference type="Proteomes" id="UP001597541">
    <property type="component" value="Unassembled WGS sequence"/>
</dbReference>
<name>A0ABW5PGY5_9BACL</name>
<dbReference type="EMBL" id="JBHUME010000008">
    <property type="protein sequence ID" value="MFD2613612.1"/>
    <property type="molecule type" value="Genomic_DNA"/>
</dbReference>
<proteinExistence type="predicted"/>
<accession>A0ABW5PGY5</accession>